<dbReference type="AlphaFoldDB" id="X0U277"/>
<protein>
    <submittedName>
        <fullName evidence="2">Uncharacterized protein</fullName>
    </submittedName>
</protein>
<dbReference type="EMBL" id="BARS01015706">
    <property type="protein sequence ID" value="GAF93451.1"/>
    <property type="molecule type" value="Genomic_DNA"/>
</dbReference>
<comment type="caution">
    <text evidence="2">The sequence shown here is derived from an EMBL/GenBank/DDBJ whole genome shotgun (WGS) entry which is preliminary data.</text>
</comment>
<accession>X0U277</accession>
<sequence length="49" mass="5763">MSAKKMIQINPNFLKIGKGRKSTRRKRDHKKDLRASIKPNNIKKKLMSK</sequence>
<evidence type="ECO:0000256" key="1">
    <source>
        <dbReference type="SAM" id="MobiDB-lite"/>
    </source>
</evidence>
<evidence type="ECO:0000313" key="2">
    <source>
        <dbReference type="EMBL" id="GAF93451.1"/>
    </source>
</evidence>
<feature type="non-terminal residue" evidence="2">
    <location>
        <position position="49"/>
    </location>
</feature>
<gene>
    <name evidence="2" type="ORF">S01H1_25945</name>
</gene>
<feature type="region of interest" description="Disordered" evidence="1">
    <location>
        <begin position="18"/>
        <end position="49"/>
    </location>
</feature>
<organism evidence="2">
    <name type="scientific">marine sediment metagenome</name>
    <dbReference type="NCBI Taxonomy" id="412755"/>
    <lineage>
        <taxon>unclassified sequences</taxon>
        <taxon>metagenomes</taxon>
        <taxon>ecological metagenomes</taxon>
    </lineage>
</organism>
<feature type="compositionally biased region" description="Basic residues" evidence="1">
    <location>
        <begin position="18"/>
        <end position="29"/>
    </location>
</feature>
<reference evidence="2" key="1">
    <citation type="journal article" date="2014" name="Front. Microbiol.">
        <title>High frequency of phylogenetically diverse reductive dehalogenase-homologous genes in deep subseafloor sedimentary metagenomes.</title>
        <authorList>
            <person name="Kawai M."/>
            <person name="Futagami T."/>
            <person name="Toyoda A."/>
            <person name="Takaki Y."/>
            <person name="Nishi S."/>
            <person name="Hori S."/>
            <person name="Arai W."/>
            <person name="Tsubouchi T."/>
            <person name="Morono Y."/>
            <person name="Uchiyama I."/>
            <person name="Ito T."/>
            <person name="Fujiyama A."/>
            <person name="Inagaki F."/>
            <person name="Takami H."/>
        </authorList>
    </citation>
    <scope>NUCLEOTIDE SEQUENCE</scope>
    <source>
        <strain evidence="2">Expedition CK06-06</strain>
    </source>
</reference>
<name>X0U277_9ZZZZ</name>
<proteinExistence type="predicted"/>